<organism evidence="14 15">
    <name type="scientific">Rhizobium miluonense</name>
    <dbReference type="NCBI Taxonomy" id="411945"/>
    <lineage>
        <taxon>Bacteria</taxon>
        <taxon>Pseudomonadati</taxon>
        <taxon>Pseudomonadota</taxon>
        <taxon>Alphaproteobacteria</taxon>
        <taxon>Hyphomicrobiales</taxon>
        <taxon>Rhizobiaceae</taxon>
        <taxon>Rhizobium/Agrobacterium group</taxon>
        <taxon>Rhizobium</taxon>
    </lineage>
</organism>
<dbReference type="RefSeq" id="WP_112335877.1">
    <property type="nucleotide sequence ID" value="NZ_JAVDUP010000006.1"/>
</dbReference>
<keyword evidence="7" id="KW-0058">Aromatic hydrocarbons catabolism</keyword>
<dbReference type="PANTHER" id="PTHR18919">
    <property type="entry name" value="ACETYL-COA C-ACYLTRANSFERASE"/>
    <property type="match status" value="1"/>
</dbReference>
<evidence type="ECO:0000256" key="9">
    <source>
        <dbReference type="ARBA" id="ARBA00041222"/>
    </source>
</evidence>
<dbReference type="PIRSF" id="PIRSF000429">
    <property type="entry name" value="Ac-CoA_Ac_transf"/>
    <property type="match status" value="1"/>
</dbReference>
<dbReference type="PROSITE" id="PS00098">
    <property type="entry name" value="THIOLASE_1"/>
    <property type="match status" value="1"/>
</dbReference>
<gene>
    <name evidence="14" type="ORF">J2W52_004500</name>
</gene>
<comment type="pathway">
    <text evidence="2">Aromatic compound metabolism; beta-ketoadipate pathway; acetyl-CoA and succinyl-CoA from 3-oxoadipate: step 2/2.</text>
</comment>
<feature type="domain" description="Thiolase C-terminal" evidence="13">
    <location>
        <begin position="277"/>
        <end position="400"/>
    </location>
</feature>
<dbReference type="EC" id="2.3.1.174" evidence="4"/>
<evidence type="ECO:0000256" key="7">
    <source>
        <dbReference type="ARBA" id="ARBA00022797"/>
    </source>
</evidence>
<dbReference type="NCBIfam" id="NF006551">
    <property type="entry name" value="PRK09050.1"/>
    <property type="match status" value="1"/>
</dbReference>
<dbReference type="Pfam" id="PF00108">
    <property type="entry name" value="Thiolase_N"/>
    <property type="match status" value="1"/>
</dbReference>
<reference evidence="14 15" key="1">
    <citation type="submission" date="2023-07" db="EMBL/GenBank/DDBJ databases">
        <title>Sorghum-associated microbial communities from plants grown in Nebraska, USA.</title>
        <authorList>
            <person name="Schachtman D."/>
        </authorList>
    </citation>
    <scope>NUCLEOTIDE SEQUENCE [LARGE SCALE GENOMIC DNA]</scope>
    <source>
        <strain evidence="14 15">3199</strain>
    </source>
</reference>
<dbReference type="InterPro" id="IPR002155">
    <property type="entry name" value="Thiolase"/>
</dbReference>
<dbReference type="SUPFAM" id="SSF53901">
    <property type="entry name" value="Thiolase-like"/>
    <property type="match status" value="2"/>
</dbReference>
<dbReference type="Pfam" id="PF02803">
    <property type="entry name" value="Thiolase_C"/>
    <property type="match status" value="1"/>
</dbReference>
<evidence type="ECO:0000313" key="15">
    <source>
        <dbReference type="Proteomes" id="UP001250791"/>
    </source>
</evidence>
<evidence type="ECO:0000256" key="5">
    <source>
        <dbReference type="ARBA" id="ARBA00016181"/>
    </source>
</evidence>
<evidence type="ECO:0000256" key="11">
    <source>
        <dbReference type="RuleBase" id="RU003557"/>
    </source>
</evidence>
<dbReference type="InterPro" id="IPR020613">
    <property type="entry name" value="Thiolase_CS"/>
</dbReference>
<dbReference type="InterPro" id="IPR016039">
    <property type="entry name" value="Thiolase-like"/>
</dbReference>
<dbReference type="InterPro" id="IPR020616">
    <property type="entry name" value="Thiolase_N"/>
</dbReference>
<dbReference type="InterPro" id="IPR020617">
    <property type="entry name" value="Thiolase_C"/>
</dbReference>
<dbReference type="EMBL" id="JAVDUP010000006">
    <property type="protein sequence ID" value="MDR6902867.1"/>
    <property type="molecule type" value="Genomic_DNA"/>
</dbReference>
<dbReference type="Proteomes" id="UP001250791">
    <property type="component" value="Unassembled WGS sequence"/>
</dbReference>
<dbReference type="Gene3D" id="3.40.47.10">
    <property type="match status" value="1"/>
</dbReference>
<evidence type="ECO:0000259" key="12">
    <source>
        <dbReference type="Pfam" id="PF00108"/>
    </source>
</evidence>
<dbReference type="InterPro" id="IPR012793">
    <property type="entry name" value="PcaF"/>
</dbReference>
<dbReference type="CDD" id="cd00751">
    <property type="entry name" value="thiolase"/>
    <property type="match status" value="1"/>
</dbReference>
<evidence type="ECO:0000256" key="2">
    <source>
        <dbReference type="ARBA" id="ARBA00005071"/>
    </source>
</evidence>
<evidence type="ECO:0000256" key="3">
    <source>
        <dbReference type="ARBA" id="ARBA00010982"/>
    </source>
</evidence>
<evidence type="ECO:0000256" key="4">
    <source>
        <dbReference type="ARBA" id="ARBA00012233"/>
    </source>
</evidence>
<keyword evidence="6 11" id="KW-0808">Transferase</keyword>
<comment type="catalytic activity">
    <reaction evidence="10">
        <text>succinyl-CoA + acetyl-CoA = 3-oxoadipyl-CoA + CoA</text>
        <dbReference type="Rhea" id="RHEA:19481"/>
        <dbReference type="ChEBI" id="CHEBI:57287"/>
        <dbReference type="ChEBI" id="CHEBI:57288"/>
        <dbReference type="ChEBI" id="CHEBI:57292"/>
        <dbReference type="ChEBI" id="CHEBI:57348"/>
        <dbReference type="EC" id="2.3.1.174"/>
    </reaction>
</comment>
<sequence>MTEAFICDYIRTPIGRFGGSLSSVRADDLGAVPLKSLIERNGSVDWEAIDDVIYGCANQAGEDNRNVARMASLLSGLPISVPGTTINRLCGSGMDAVIAAARAIRAGEADIMIAGGVESMSRAPFVIPKAESAFSRNAEIYDTTIGWRFINPVMKKQYGVDSMPETGENVAEDYKVSREDQDAFAVRSQAKAAAAQENGRLAKEIAPVTIPQRKGEPVIVGKDEHPRATSMEALAKLGTPFKKEGGTVTAGNASGVNDGAAALIIASEAAAKKYGLTPIARILGGAAAGVPPRIMGIGPVPASRKLMARLGMRQEQFDVIELNEAFASQGLAVLRELGIADDDARVNRNGGAIALGHPLGMSGARIAGTAALELKETGGRYSLSTMCIGVGQGIAIALERV</sequence>
<comment type="function">
    <text evidence="1">Catalyzes thiolytic cleavage of beta-ketoadipyl-CoA to succinyl-CoA and acetyl-CoA.</text>
</comment>
<protein>
    <recommendedName>
        <fullName evidence="5">Beta-ketoadipyl-CoA thiolase</fullName>
        <ecNumber evidence="4">2.3.1.174</ecNumber>
    </recommendedName>
    <alternativeName>
        <fullName evidence="9">3-oxoadipyl-CoA thiolase</fullName>
    </alternativeName>
</protein>
<dbReference type="NCBIfam" id="TIGR01930">
    <property type="entry name" value="AcCoA-C-Actrans"/>
    <property type="match status" value="1"/>
</dbReference>
<evidence type="ECO:0000256" key="6">
    <source>
        <dbReference type="ARBA" id="ARBA00022679"/>
    </source>
</evidence>
<feature type="domain" description="Thiolase N-terminal" evidence="12">
    <location>
        <begin position="5"/>
        <end position="268"/>
    </location>
</feature>
<evidence type="ECO:0000256" key="8">
    <source>
        <dbReference type="ARBA" id="ARBA00023315"/>
    </source>
</evidence>
<comment type="similarity">
    <text evidence="3 11">Belongs to the thiolase-like superfamily. Thiolase family.</text>
</comment>
<evidence type="ECO:0000256" key="1">
    <source>
        <dbReference type="ARBA" id="ARBA00003720"/>
    </source>
</evidence>
<name>A0ABU1SV63_9HYPH</name>
<accession>A0ABU1SV63</accession>
<dbReference type="InterPro" id="IPR020615">
    <property type="entry name" value="Thiolase_acyl_enz_int_AS"/>
</dbReference>
<keyword evidence="8 11" id="KW-0012">Acyltransferase</keyword>
<comment type="caution">
    <text evidence="14">The sequence shown here is derived from an EMBL/GenBank/DDBJ whole genome shotgun (WGS) entry which is preliminary data.</text>
</comment>
<evidence type="ECO:0000313" key="14">
    <source>
        <dbReference type="EMBL" id="MDR6902867.1"/>
    </source>
</evidence>
<evidence type="ECO:0000259" key="13">
    <source>
        <dbReference type="Pfam" id="PF02803"/>
    </source>
</evidence>
<dbReference type="PANTHER" id="PTHR18919:SF107">
    <property type="entry name" value="ACETYL-COA ACETYLTRANSFERASE, CYTOSOLIC"/>
    <property type="match status" value="1"/>
</dbReference>
<dbReference type="NCBIfam" id="TIGR02430">
    <property type="entry name" value="pcaF"/>
    <property type="match status" value="1"/>
</dbReference>
<keyword evidence="15" id="KW-1185">Reference proteome</keyword>
<dbReference type="PROSITE" id="PS00737">
    <property type="entry name" value="THIOLASE_2"/>
    <property type="match status" value="1"/>
</dbReference>
<evidence type="ECO:0000256" key="10">
    <source>
        <dbReference type="ARBA" id="ARBA00048527"/>
    </source>
</evidence>
<proteinExistence type="inferred from homology"/>